<dbReference type="Proteomes" id="UP000247345">
    <property type="component" value="Unassembled WGS sequence"/>
</dbReference>
<proteinExistence type="predicted"/>
<dbReference type="AlphaFoldDB" id="A0A2P6CC58"/>
<gene>
    <name evidence="1" type="ORF">BTO14_04110</name>
</gene>
<sequence length="63" mass="7017">MILNSKSLCNTCIHKIDCSLTSNKNAIWSCSEYEKKSFSTSSSTTTIAPDFSFTEGEIELEIM</sequence>
<comment type="caution">
    <text evidence="1">The sequence shown here is derived from an EMBL/GenBank/DDBJ whole genome shotgun (WGS) entry which is preliminary data.</text>
</comment>
<protein>
    <submittedName>
        <fullName evidence="1">Uncharacterized protein</fullName>
    </submittedName>
</protein>
<name>A0A2P6CC58_9FLAO</name>
<dbReference type="OrthoDB" id="1454737at2"/>
<organism evidence="1 2">
    <name type="scientific">Polaribacter butkevichii</name>
    <dbReference type="NCBI Taxonomy" id="218490"/>
    <lineage>
        <taxon>Bacteria</taxon>
        <taxon>Pseudomonadati</taxon>
        <taxon>Bacteroidota</taxon>
        <taxon>Flavobacteriia</taxon>
        <taxon>Flavobacteriales</taxon>
        <taxon>Flavobacteriaceae</taxon>
    </lineage>
</organism>
<evidence type="ECO:0000313" key="1">
    <source>
        <dbReference type="EMBL" id="PQJ72483.1"/>
    </source>
</evidence>
<evidence type="ECO:0000313" key="2">
    <source>
        <dbReference type="Proteomes" id="UP000247345"/>
    </source>
</evidence>
<dbReference type="EMBL" id="MSCK01000001">
    <property type="protein sequence ID" value="PQJ72483.1"/>
    <property type="molecule type" value="Genomic_DNA"/>
</dbReference>
<dbReference type="RefSeq" id="WP_105048146.1">
    <property type="nucleotide sequence ID" value="NZ_CP150661.1"/>
</dbReference>
<keyword evidence="2" id="KW-1185">Reference proteome</keyword>
<reference evidence="1 2" key="1">
    <citation type="submission" date="2016-12" db="EMBL/GenBank/DDBJ databases">
        <title>Trade-off between light-utilization and light-protection in marine flavobacteria.</title>
        <authorList>
            <person name="Kumagai Y."/>
            <person name="Yoshizawa S."/>
            <person name="Kogure K."/>
            <person name="Iwasaki W."/>
        </authorList>
    </citation>
    <scope>NUCLEOTIDE SEQUENCE [LARGE SCALE GENOMIC DNA]</scope>
    <source>
        <strain evidence="1 2">KCTC 12100</strain>
    </source>
</reference>
<accession>A0A2P6CC58</accession>